<keyword evidence="5" id="KW-1185">Reference proteome</keyword>
<evidence type="ECO:0000259" key="3">
    <source>
        <dbReference type="Pfam" id="PF02737"/>
    </source>
</evidence>
<name>A0A147H567_9BURK</name>
<keyword evidence="1 4" id="KW-0560">Oxidoreductase</keyword>
<comment type="caution">
    <text evidence="4">The sequence shown here is derived from an EMBL/GenBank/DDBJ whole genome shotgun (WGS) entry which is preliminary data.</text>
</comment>
<dbReference type="PANTHER" id="PTHR48075">
    <property type="entry name" value="3-HYDROXYACYL-COA DEHYDROGENASE FAMILY PROTEIN"/>
    <property type="match status" value="1"/>
</dbReference>
<dbReference type="InterPro" id="IPR006176">
    <property type="entry name" value="3-OHacyl-CoA_DH_NAD-bd"/>
</dbReference>
<organism evidence="4 5">
    <name type="scientific">Pseudacidovorax intermedius</name>
    <dbReference type="NCBI Taxonomy" id="433924"/>
    <lineage>
        <taxon>Bacteria</taxon>
        <taxon>Pseudomonadati</taxon>
        <taxon>Pseudomonadota</taxon>
        <taxon>Betaproteobacteria</taxon>
        <taxon>Burkholderiales</taxon>
        <taxon>Comamonadaceae</taxon>
        <taxon>Pseudacidovorax</taxon>
    </lineage>
</organism>
<protein>
    <submittedName>
        <fullName evidence="4">3-hydroxyacyl-CoA dehydrogenase</fullName>
        <ecNumber evidence="4">1.1.1.157</ecNumber>
    </submittedName>
</protein>
<evidence type="ECO:0000313" key="4">
    <source>
        <dbReference type="EMBL" id="KTT24807.1"/>
    </source>
</evidence>
<dbReference type="InterPro" id="IPR006108">
    <property type="entry name" value="3HC_DH_C"/>
</dbReference>
<dbReference type="NCBIfam" id="NF006124">
    <property type="entry name" value="PRK08268.1"/>
    <property type="match status" value="1"/>
</dbReference>
<dbReference type="RefSeq" id="WP_058641044.1">
    <property type="nucleotide sequence ID" value="NZ_LDSL01000038.1"/>
</dbReference>
<dbReference type="Pfam" id="PF00725">
    <property type="entry name" value="3HCDH"/>
    <property type="match status" value="2"/>
</dbReference>
<dbReference type="SUPFAM" id="SSF51735">
    <property type="entry name" value="NAD(P)-binding Rossmann-fold domains"/>
    <property type="match status" value="1"/>
</dbReference>
<dbReference type="Gene3D" id="3.40.50.720">
    <property type="entry name" value="NAD(P)-binding Rossmann-like Domain"/>
    <property type="match status" value="1"/>
</dbReference>
<dbReference type="EMBL" id="LDSL01000038">
    <property type="protein sequence ID" value="KTT24807.1"/>
    <property type="molecule type" value="Genomic_DNA"/>
</dbReference>
<dbReference type="EC" id="1.1.1.157" evidence="4"/>
<proteinExistence type="predicted"/>
<feature type="domain" description="3-hydroxyacyl-CoA dehydrogenase C-terminal" evidence="2">
    <location>
        <begin position="190"/>
        <end position="287"/>
    </location>
</feature>
<dbReference type="InterPro" id="IPR036291">
    <property type="entry name" value="NAD(P)-bd_dom_sf"/>
</dbReference>
<dbReference type="Proteomes" id="UP000072741">
    <property type="component" value="Unassembled WGS sequence"/>
</dbReference>
<gene>
    <name evidence="4" type="ORF">NS331_05770</name>
</gene>
<evidence type="ECO:0000313" key="5">
    <source>
        <dbReference type="Proteomes" id="UP000072741"/>
    </source>
</evidence>
<dbReference type="Pfam" id="PF02737">
    <property type="entry name" value="3HCDH_N"/>
    <property type="match status" value="1"/>
</dbReference>
<dbReference type="GO" id="GO:0070403">
    <property type="term" value="F:NAD+ binding"/>
    <property type="evidence" value="ECO:0007669"/>
    <property type="project" value="InterPro"/>
</dbReference>
<dbReference type="GO" id="GO:0006631">
    <property type="term" value="P:fatty acid metabolic process"/>
    <property type="evidence" value="ECO:0007669"/>
    <property type="project" value="InterPro"/>
</dbReference>
<evidence type="ECO:0000256" key="1">
    <source>
        <dbReference type="ARBA" id="ARBA00023002"/>
    </source>
</evidence>
<feature type="domain" description="3-hydroxyacyl-CoA dehydrogenase C-terminal" evidence="2">
    <location>
        <begin position="413"/>
        <end position="496"/>
    </location>
</feature>
<dbReference type="PANTHER" id="PTHR48075:SF5">
    <property type="entry name" value="3-HYDROXYBUTYRYL-COA DEHYDROGENASE"/>
    <property type="match status" value="1"/>
</dbReference>
<sequence>MATSSNTTTIGVVGAGTMGRGIAQLFLQAGHMVRCHDAQPGAAAKAVEYVDGMLARAVEKGRMTTADHQAARGRLQACNALEELAGCTLVIEAIVEDLEAKRNLFRQLEALVADDAILASNTSSLTVAEIAAACARPGRVAGLHFFNPVPLMKVAEVIAAVRTAPAVVQRLCALTESAGHRAVVTADQPGFLINHAGRGLYTEGLRIVEDQVASPADVDDVLREALGFRMGPFELLDLTGLDVSARVMASIYEQFQQEPRFRPSSLVPPRVAAGLFGRKSGEGWYRYADGQQQRPAARPVPALPTGLAVWVDPQSSGADGLRALAEAAGARTLSQAAEADLLLLQPWGEDATSAALRLGLDAARCVAVDPLPPLALRRTLMLTAVTAPAVRDAAHALLAADGTAVTVINDSPGFIAQRVMATIVNIAANIAQRGIASVADLEDAVRLGLGYPRGPLGWGDHLGAARLLQVLRAQLAATGDPRYRPSAWLQRRVALGLPLTTPEAQR</sequence>
<evidence type="ECO:0000259" key="2">
    <source>
        <dbReference type="Pfam" id="PF00725"/>
    </source>
</evidence>
<dbReference type="InterPro" id="IPR008927">
    <property type="entry name" value="6-PGluconate_DH-like_C_sf"/>
</dbReference>
<reference evidence="4 5" key="1">
    <citation type="journal article" date="2016" name="Front. Microbiol.">
        <title>Genomic Resource of Rice Seed Associated Bacteria.</title>
        <authorList>
            <person name="Midha S."/>
            <person name="Bansal K."/>
            <person name="Sharma S."/>
            <person name="Kumar N."/>
            <person name="Patil P.P."/>
            <person name="Chaudhry V."/>
            <person name="Patil P.B."/>
        </authorList>
    </citation>
    <scope>NUCLEOTIDE SEQUENCE [LARGE SCALE GENOMIC DNA]</scope>
    <source>
        <strain evidence="4 5">NS331</strain>
    </source>
</reference>
<dbReference type="Gene3D" id="1.10.1040.50">
    <property type="match status" value="1"/>
</dbReference>
<accession>A0A147H567</accession>
<dbReference type="OrthoDB" id="5287258at2"/>
<dbReference type="GO" id="GO:0008691">
    <property type="term" value="F:3-hydroxybutyryl-CoA dehydrogenase activity"/>
    <property type="evidence" value="ECO:0007669"/>
    <property type="project" value="UniProtKB-EC"/>
</dbReference>
<dbReference type="SUPFAM" id="SSF48179">
    <property type="entry name" value="6-phosphogluconate dehydrogenase C-terminal domain-like"/>
    <property type="match status" value="2"/>
</dbReference>
<dbReference type="AlphaFoldDB" id="A0A147H567"/>
<dbReference type="PATRIC" id="fig|433924.3.peg.3022"/>
<feature type="domain" description="3-hydroxyacyl-CoA dehydrogenase NAD binding" evidence="3">
    <location>
        <begin position="9"/>
        <end position="187"/>
    </location>
</feature>
<dbReference type="FunFam" id="3.40.50.720:FF:000009">
    <property type="entry name" value="Fatty oxidation complex, alpha subunit"/>
    <property type="match status" value="1"/>
</dbReference>